<feature type="region of interest" description="Disordered" evidence="1">
    <location>
        <begin position="388"/>
        <end position="453"/>
    </location>
</feature>
<dbReference type="Proteomes" id="UP001499884">
    <property type="component" value="Unassembled WGS sequence"/>
</dbReference>
<evidence type="ECO:0000256" key="1">
    <source>
        <dbReference type="SAM" id="MobiDB-lite"/>
    </source>
</evidence>
<dbReference type="RefSeq" id="WP_345653553.1">
    <property type="nucleotide sequence ID" value="NZ_BAABEP010000061.1"/>
</dbReference>
<feature type="transmembrane region" description="Helical" evidence="2">
    <location>
        <begin position="279"/>
        <end position="299"/>
    </location>
</feature>
<protein>
    <recommendedName>
        <fullName evidence="5">Integral membrane protein</fullName>
    </recommendedName>
</protein>
<feature type="transmembrane region" description="Helical" evidence="2">
    <location>
        <begin position="141"/>
        <end position="162"/>
    </location>
</feature>
<evidence type="ECO:0000256" key="2">
    <source>
        <dbReference type="SAM" id="Phobius"/>
    </source>
</evidence>
<proteinExistence type="predicted"/>
<feature type="transmembrane region" description="Helical" evidence="2">
    <location>
        <begin position="199"/>
        <end position="220"/>
    </location>
</feature>
<keyword evidence="4" id="KW-1185">Reference proteome</keyword>
<organism evidence="3 4">
    <name type="scientific">Streptomyces tremellae</name>
    <dbReference type="NCBI Taxonomy" id="1124239"/>
    <lineage>
        <taxon>Bacteria</taxon>
        <taxon>Bacillati</taxon>
        <taxon>Actinomycetota</taxon>
        <taxon>Actinomycetes</taxon>
        <taxon>Kitasatosporales</taxon>
        <taxon>Streptomycetaceae</taxon>
        <taxon>Streptomyces</taxon>
    </lineage>
</organism>
<dbReference type="EMBL" id="BAABEP010000061">
    <property type="protein sequence ID" value="GAA3753934.1"/>
    <property type="molecule type" value="Genomic_DNA"/>
</dbReference>
<gene>
    <name evidence="3" type="ORF">GCM10023082_56820</name>
</gene>
<feature type="compositionally biased region" description="Pro residues" evidence="1">
    <location>
        <begin position="437"/>
        <end position="453"/>
    </location>
</feature>
<keyword evidence="2" id="KW-1133">Transmembrane helix</keyword>
<feature type="transmembrane region" description="Helical" evidence="2">
    <location>
        <begin position="105"/>
        <end position="129"/>
    </location>
</feature>
<name>A0ABP7G1M8_9ACTN</name>
<feature type="transmembrane region" description="Helical" evidence="2">
    <location>
        <begin position="226"/>
        <end position="244"/>
    </location>
</feature>
<accession>A0ABP7G1M8</accession>
<sequence>MAYLSDKAVGSCDKLSGLVKDYCESKHRAGGSGAGDPCSGIPGPVKDYCESKGGGAGGGSSGITGNASNYVADLVDRLSKTVMKLIAPGHTWAPQKATSGLYAPFLWLGQHLAVVILLCVVVVCALTAWQGAPRLRQMGASTGAALVAVAGMAAVPGVVALLNRAVSAAFVAAFGSDEMSLFGNIRSDMSRGADSKNPLAILIILSALVVALAFAVLVFITRNLGILAFVCMAPLVLASLARSGDTSGIKMWAQRLLGLMFCPFALLLIAPFAKMAHGSLVVDAVLLVAADALMLRMIFHGVPYIGPRVAGAARELVELHTTNRVGHAVMRAGVPSMYEMENAPRGHHTVATPGRALHQDSGVLFAAYGVKRHERAARLTTTSAVANATREAGRSAQISQARREARAAAGLPAPGRRPPAPERDGAAGGQGPQDPAARPPTPRPAPPQGPRPS</sequence>
<evidence type="ECO:0000313" key="4">
    <source>
        <dbReference type="Proteomes" id="UP001499884"/>
    </source>
</evidence>
<evidence type="ECO:0008006" key="5">
    <source>
        <dbReference type="Google" id="ProtNLM"/>
    </source>
</evidence>
<evidence type="ECO:0000313" key="3">
    <source>
        <dbReference type="EMBL" id="GAA3753934.1"/>
    </source>
</evidence>
<reference evidence="4" key="1">
    <citation type="journal article" date="2019" name="Int. J. Syst. Evol. Microbiol.">
        <title>The Global Catalogue of Microorganisms (GCM) 10K type strain sequencing project: providing services to taxonomists for standard genome sequencing and annotation.</title>
        <authorList>
            <consortium name="The Broad Institute Genomics Platform"/>
            <consortium name="The Broad Institute Genome Sequencing Center for Infectious Disease"/>
            <person name="Wu L."/>
            <person name="Ma J."/>
        </authorList>
    </citation>
    <scope>NUCLEOTIDE SEQUENCE [LARGE SCALE GENOMIC DNA]</scope>
    <source>
        <strain evidence="4">JCM 30846</strain>
    </source>
</reference>
<keyword evidence="2" id="KW-0812">Transmembrane</keyword>
<comment type="caution">
    <text evidence="3">The sequence shown here is derived from an EMBL/GenBank/DDBJ whole genome shotgun (WGS) entry which is preliminary data.</text>
</comment>
<keyword evidence="2" id="KW-0472">Membrane</keyword>
<feature type="transmembrane region" description="Helical" evidence="2">
    <location>
        <begin position="256"/>
        <end position="273"/>
    </location>
</feature>